<evidence type="ECO:0000256" key="3">
    <source>
        <dbReference type="ARBA" id="ARBA00022833"/>
    </source>
</evidence>
<dbReference type="AlphaFoldDB" id="A0A381THA2"/>
<dbReference type="GO" id="GO:0006269">
    <property type="term" value="P:DNA replication, synthesis of primer"/>
    <property type="evidence" value="ECO:0007669"/>
    <property type="project" value="TreeGrafter"/>
</dbReference>
<proteinExistence type="predicted"/>
<evidence type="ECO:0000256" key="1">
    <source>
        <dbReference type="ARBA" id="ARBA00022723"/>
    </source>
</evidence>
<evidence type="ECO:0000256" key="2">
    <source>
        <dbReference type="ARBA" id="ARBA00022771"/>
    </source>
</evidence>
<feature type="domain" description="Zinc finger CHC2-type" evidence="4">
    <location>
        <begin position="5"/>
        <end position="66"/>
    </location>
</feature>
<dbReference type="GO" id="GO:0008270">
    <property type="term" value="F:zinc ion binding"/>
    <property type="evidence" value="ECO:0007669"/>
    <property type="project" value="UniProtKB-KW"/>
</dbReference>
<organism evidence="6">
    <name type="scientific">marine metagenome</name>
    <dbReference type="NCBI Taxonomy" id="408172"/>
    <lineage>
        <taxon>unclassified sequences</taxon>
        <taxon>metagenomes</taxon>
        <taxon>ecological metagenomes</taxon>
    </lineage>
</organism>
<dbReference type="Gene3D" id="3.40.1360.10">
    <property type="match status" value="1"/>
</dbReference>
<dbReference type="GO" id="GO:0003677">
    <property type="term" value="F:DNA binding"/>
    <property type="evidence" value="ECO:0007669"/>
    <property type="project" value="InterPro"/>
</dbReference>
<accession>A0A381THA2</accession>
<evidence type="ECO:0000313" key="6">
    <source>
        <dbReference type="EMBL" id="SVA15430.1"/>
    </source>
</evidence>
<keyword evidence="2" id="KW-0863">Zinc-finger</keyword>
<dbReference type="SUPFAM" id="SSF56731">
    <property type="entry name" value="DNA primase core"/>
    <property type="match status" value="1"/>
</dbReference>
<evidence type="ECO:0000259" key="5">
    <source>
        <dbReference type="Pfam" id="PF08275"/>
    </source>
</evidence>
<reference evidence="6" key="1">
    <citation type="submission" date="2018-05" db="EMBL/GenBank/DDBJ databases">
        <authorList>
            <person name="Lanie J.A."/>
            <person name="Ng W.-L."/>
            <person name="Kazmierczak K.M."/>
            <person name="Andrzejewski T.M."/>
            <person name="Davidsen T.M."/>
            <person name="Wayne K.J."/>
            <person name="Tettelin H."/>
            <person name="Glass J.I."/>
            <person name="Rusch D."/>
            <person name="Podicherti R."/>
            <person name="Tsui H.-C.T."/>
            <person name="Winkler M.E."/>
        </authorList>
    </citation>
    <scope>NUCLEOTIDE SEQUENCE</scope>
</reference>
<dbReference type="InterPro" id="IPR034151">
    <property type="entry name" value="TOPRIM_DnaG_bac"/>
</dbReference>
<dbReference type="GO" id="GO:0003899">
    <property type="term" value="F:DNA-directed RNA polymerase activity"/>
    <property type="evidence" value="ECO:0007669"/>
    <property type="project" value="InterPro"/>
</dbReference>
<name>A0A381THA2_9ZZZZ</name>
<dbReference type="InterPro" id="IPR036977">
    <property type="entry name" value="DNA_primase_Znf_CHC2"/>
</dbReference>
<dbReference type="PANTHER" id="PTHR30313">
    <property type="entry name" value="DNA PRIMASE"/>
    <property type="match status" value="1"/>
</dbReference>
<dbReference type="PANTHER" id="PTHR30313:SF2">
    <property type="entry name" value="DNA PRIMASE"/>
    <property type="match status" value="1"/>
</dbReference>
<gene>
    <name evidence="6" type="ORF">METZ01_LOCUS68284</name>
</gene>
<dbReference type="InterPro" id="IPR013264">
    <property type="entry name" value="DNAG_N"/>
</dbReference>
<dbReference type="InterPro" id="IPR050219">
    <property type="entry name" value="DnaG_primase"/>
</dbReference>
<keyword evidence="1" id="KW-0479">Metal-binding</keyword>
<dbReference type="Gene3D" id="3.90.580.10">
    <property type="entry name" value="Zinc finger, CHC2-type domain"/>
    <property type="match status" value="1"/>
</dbReference>
<feature type="domain" description="DNA primase DNAG catalytic core N-terminal" evidence="5">
    <location>
        <begin position="121"/>
        <end position="156"/>
    </location>
</feature>
<dbReference type="InterPro" id="IPR002694">
    <property type="entry name" value="Znf_CHC2"/>
</dbReference>
<dbReference type="Pfam" id="PF13155">
    <property type="entry name" value="Toprim_2"/>
    <property type="match status" value="1"/>
</dbReference>
<dbReference type="GO" id="GO:0005737">
    <property type="term" value="C:cytoplasm"/>
    <property type="evidence" value="ECO:0007669"/>
    <property type="project" value="TreeGrafter"/>
</dbReference>
<dbReference type="Pfam" id="PF08275">
    <property type="entry name" value="DNAG_N"/>
    <property type="match status" value="1"/>
</dbReference>
<dbReference type="CDD" id="cd03364">
    <property type="entry name" value="TOPRIM_DnaG_primases"/>
    <property type="match status" value="1"/>
</dbReference>
<sequence>MIDGILEQRGIKYIVKGNDFIVNCLNPEHDDSNPSMRIDRVTGIFQCFSCGYKGSILTLFNEKINHLQVRRELLKQKIIEKRAESVGLSFPFNYTPYLGNWRNIRPDTYRKFEAFQHTNPDFVNRINFPVRDMSDKIVAFNGRHLTDGIPKYKISPSGSKMPLYPKVTPKAGKIILVEGIFDMINLHDKGLTNAVCCFGTQNINEDKLSMLSIQGASGIDVFFDGDDAGQEAAAKIEAMCERVGLLSRNICLKHTDPGALAQSQVDKLTSKLYA</sequence>
<evidence type="ECO:0000259" key="4">
    <source>
        <dbReference type="Pfam" id="PF01807"/>
    </source>
</evidence>
<evidence type="ECO:0008006" key="7">
    <source>
        <dbReference type="Google" id="ProtNLM"/>
    </source>
</evidence>
<protein>
    <recommendedName>
        <fullName evidence="7">Toprim domain-containing protein</fullName>
    </recommendedName>
</protein>
<dbReference type="SUPFAM" id="SSF57783">
    <property type="entry name" value="Zinc beta-ribbon"/>
    <property type="match status" value="1"/>
</dbReference>
<keyword evidence="3" id="KW-0862">Zinc</keyword>
<dbReference type="Pfam" id="PF01807">
    <property type="entry name" value="Zn_ribbon_DnaG"/>
    <property type="match status" value="1"/>
</dbReference>
<dbReference type="EMBL" id="UINC01004586">
    <property type="protein sequence ID" value="SVA15430.1"/>
    <property type="molecule type" value="Genomic_DNA"/>
</dbReference>